<evidence type="ECO:0000313" key="3">
    <source>
        <dbReference type="Proteomes" id="UP000031575"/>
    </source>
</evidence>
<dbReference type="AlphaFoldDB" id="A0A0C2FK66"/>
<feature type="region of interest" description="Disordered" evidence="1">
    <location>
        <begin position="56"/>
        <end position="104"/>
    </location>
</feature>
<accession>A0A0C2FK66</accession>
<dbReference type="RefSeq" id="XP_040619448.1">
    <property type="nucleotide sequence ID" value="XM_040760431.1"/>
</dbReference>
<dbReference type="HOGENOM" id="CLU_1768651_0_0_1"/>
<sequence length="123" mass="12973">MSPPAFSASSSSSSSKNLWPSKLALASPNPTQLEGGRQLEGAPMCPCNDCWEYGSHRLAPPRAPKAPKAPKPSAASSSKDKKSPLHFIKKTNTSKESVASDMHPLKQSVTLASAASSVYGDKY</sequence>
<feature type="compositionally biased region" description="Low complexity" evidence="1">
    <location>
        <begin position="1"/>
        <end position="15"/>
    </location>
</feature>
<keyword evidence="3" id="KW-1185">Reference proteome</keyword>
<feature type="region of interest" description="Disordered" evidence="1">
    <location>
        <begin position="1"/>
        <end position="39"/>
    </location>
</feature>
<dbReference type="OrthoDB" id="5233761at2759"/>
<proteinExistence type="predicted"/>
<evidence type="ECO:0000256" key="1">
    <source>
        <dbReference type="SAM" id="MobiDB-lite"/>
    </source>
</evidence>
<gene>
    <name evidence="2" type="ORF">SPBR_02124</name>
</gene>
<dbReference type="GeneID" id="63675352"/>
<dbReference type="VEuPathDB" id="FungiDB:SPBR_02124"/>
<feature type="compositionally biased region" description="Pro residues" evidence="1">
    <location>
        <begin position="61"/>
        <end position="70"/>
    </location>
</feature>
<organism evidence="2 3">
    <name type="scientific">Sporothrix brasiliensis 5110</name>
    <dbReference type="NCBI Taxonomy" id="1398154"/>
    <lineage>
        <taxon>Eukaryota</taxon>
        <taxon>Fungi</taxon>
        <taxon>Dikarya</taxon>
        <taxon>Ascomycota</taxon>
        <taxon>Pezizomycotina</taxon>
        <taxon>Sordariomycetes</taxon>
        <taxon>Sordariomycetidae</taxon>
        <taxon>Ophiostomatales</taxon>
        <taxon>Ophiostomataceae</taxon>
        <taxon>Sporothrix</taxon>
    </lineage>
</organism>
<comment type="caution">
    <text evidence="2">The sequence shown here is derived from an EMBL/GenBank/DDBJ whole genome shotgun (WGS) entry which is preliminary data.</text>
</comment>
<reference evidence="2 3" key="1">
    <citation type="journal article" date="2014" name="BMC Genomics">
        <title>Comparative genomics of the major fungal agents of human and animal Sporotrichosis: Sporothrix schenckii and Sporothrix brasiliensis.</title>
        <authorList>
            <person name="Teixeira M.M."/>
            <person name="de Almeida L.G."/>
            <person name="Kubitschek-Barreira P."/>
            <person name="Alves F.L."/>
            <person name="Kioshima E.S."/>
            <person name="Abadio A.K."/>
            <person name="Fernandes L."/>
            <person name="Derengowski L.S."/>
            <person name="Ferreira K.S."/>
            <person name="Souza R.C."/>
            <person name="Ruiz J.C."/>
            <person name="de Andrade N.C."/>
            <person name="Paes H.C."/>
            <person name="Nicola A.M."/>
            <person name="Albuquerque P."/>
            <person name="Gerber A.L."/>
            <person name="Martins V.P."/>
            <person name="Peconick L.D."/>
            <person name="Neto A.V."/>
            <person name="Chaucanez C.B."/>
            <person name="Silva P.A."/>
            <person name="Cunha O.L."/>
            <person name="de Oliveira F.F."/>
            <person name="dos Santos T.C."/>
            <person name="Barros A.L."/>
            <person name="Soares M.A."/>
            <person name="de Oliveira L.M."/>
            <person name="Marini M.M."/>
            <person name="Villalobos-Duno H."/>
            <person name="Cunha M.M."/>
            <person name="de Hoog S."/>
            <person name="da Silveira J.F."/>
            <person name="Henrissat B."/>
            <person name="Nino-Vega G.A."/>
            <person name="Cisalpino P.S."/>
            <person name="Mora-Montes H.M."/>
            <person name="Almeida S.R."/>
            <person name="Stajich J.E."/>
            <person name="Lopes-Bezerra L.M."/>
            <person name="Vasconcelos A.T."/>
            <person name="Felipe M.S."/>
        </authorList>
    </citation>
    <scope>NUCLEOTIDE SEQUENCE [LARGE SCALE GENOMIC DNA]</scope>
    <source>
        <strain evidence="2 3">5110</strain>
    </source>
</reference>
<evidence type="ECO:0000313" key="2">
    <source>
        <dbReference type="EMBL" id="KIH91438.1"/>
    </source>
</evidence>
<dbReference type="EMBL" id="AWTV01000007">
    <property type="protein sequence ID" value="KIH91438.1"/>
    <property type="molecule type" value="Genomic_DNA"/>
</dbReference>
<dbReference type="Proteomes" id="UP000031575">
    <property type="component" value="Unassembled WGS sequence"/>
</dbReference>
<protein>
    <submittedName>
        <fullName evidence="2">Uncharacterized protein</fullName>
    </submittedName>
</protein>
<name>A0A0C2FK66_9PEZI</name>